<dbReference type="STRING" id="1693.BMIN_0793"/>
<organism evidence="1 2">
    <name type="scientific">Bifidobacterium minimum</name>
    <dbReference type="NCBI Taxonomy" id="1693"/>
    <lineage>
        <taxon>Bacteria</taxon>
        <taxon>Bacillati</taxon>
        <taxon>Actinomycetota</taxon>
        <taxon>Actinomycetes</taxon>
        <taxon>Bifidobacteriales</taxon>
        <taxon>Bifidobacteriaceae</taxon>
        <taxon>Bifidobacterium</taxon>
    </lineage>
</organism>
<evidence type="ECO:0000313" key="2">
    <source>
        <dbReference type="Proteomes" id="UP000029014"/>
    </source>
</evidence>
<gene>
    <name evidence="1" type="ORF">BMIN_0793</name>
</gene>
<dbReference type="AlphaFoldDB" id="A0A087BPX1"/>
<reference evidence="1 2" key="1">
    <citation type="submission" date="2014-03" db="EMBL/GenBank/DDBJ databases">
        <title>Genomics of Bifidobacteria.</title>
        <authorList>
            <person name="Ventura M."/>
            <person name="Milani C."/>
            <person name="Lugli G.A."/>
        </authorList>
    </citation>
    <scope>NUCLEOTIDE SEQUENCE [LARGE SCALE GENOMIC DNA]</scope>
    <source>
        <strain evidence="1 2">LMG 11592</strain>
    </source>
</reference>
<proteinExistence type="predicted"/>
<evidence type="ECO:0000313" key="1">
    <source>
        <dbReference type="EMBL" id="KFI73071.1"/>
    </source>
</evidence>
<sequence>MVLSGLVSVIVVLALVMGMVRLIQVDAEIRAAENRQQDLLSLYGFDPGNIISDAKFFNAGSMNAKEIQAFLDEKGAACTGKTCLRSARFSTSEQKADDLCKEYAADRSGKASAATIIAKTAQACSISPTVLLTMLQKEQHLVTATSPSSSQFEAAMGLSCPDTADCDPQYAGFFRQVFGSARRMRYYLAHEDQYGYPVGRPTYIRFSPDASCGGTAVVIRSKATSLLYIYTPYQPNTAALKAGAGEGDSCSSYGNRNFSIIYSGWFSDPT</sequence>
<keyword evidence="2" id="KW-1185">Reference proteome</keyword>
<dbReference type="EMBL" id="JGZD01000008">
    <property type="protein sequence ID" value="KFI73071.1"/>
    <property type="molecule type" value="Genomic_DNA"/>
</dbReference>
<dbReference type="eggNOG" id="COG5479">
    <property type="taxonomic scope" value="Bacteria"/>
</dbReference>
<accession>A0A087BPX1</accession>
<comment type="caution">
    <text evidence="1">The sequence shown here is derived from an EMBL/GenBank/DDBJ whole genome shotgun (WGS) entry which is preliminary data.</text>
</comment>
<dbReference type="Proteomes" id="UP000029014">
    <property type="component" value="Unassembled WGS sequence"/>
</dbReference>
<name>A0A087BPX1_9BIFI</name>
<protein>
    <submittedName>
        <fullName evidence="1">Hemagglutinin-related protein</fullName>
    </submittedName>
</protein>